<sequence>MISRRHALVAALALSVLSAPSAMAEPTIGLAERRAIAAYRQDRYPAQEKAIQEAAGFAVPVEVAWDDLTLPGDAKYYSDPDYFEKTIFEPLAAGLKEVAKDKMGRDALAAKLKTIRVRFDENTAPASNYAKRLTFDGGVLDVNWRPFTNVADSKDRVEAVVKLLEKGL</sequence>
<evidence type="ECO:0000313" key="3">
    <source>
        <dbReference type="Proteomes" id="UP001549145"/>
    </source>
</evidence>
<proteinExistence type="predicted"/>
<feature type="signal peptide" evidence="1">
    <location>
        <begin position="1"/>
        <end position="24"/>
    </location>
</feature>
<keyword evidence="3" id="KW-1185">Reference proteome</keyword>
<reference evidence="2 3" key="1">
    <citation type="submission" date="2024-06" db="EMBL/GenBank/DDBJ databases">
        <title>Genomic Encyclopedia of Type Strains, Phase IV (KMG-IV): sequencing the most valuable type-strain genomes for metagenomic binning, comparative biology and taxonomic classification.</title>
        <authorList>
            <person name="Goeker M."/>
        </authorList>
    </citation>
    <scope>NUCLEOTIDE SEQUENCE [LARGE SCALE GENOMIC DNA]</scope>
    <source>
        <strain evidence="2 3">DSM 21331</strain>
    </source>
</reference>
<gene>
    <name evidence="2" type="ORF">ABID43_001552</name>
</gene>
<accession>A0ABV2L2H7</accession>
<feature type="chain" id="PRO_5046161009" evidence="1">
    <location>
        <begin position="25"/>
        <end position="168"/>
    </location>
</feature>
<keyword evidence="1" id="KW-0732">Signal</keyword>
<evidence type="ECO:0000256" key="1">
    <source>
        <dbReference type="SAM" id="SignalP"/>
    </source>
</evidence>
<name>A0ABV2L2H7_9HYPH</name>
<organism evidence="2 3">
    <name type="scientific">Methylobacterium goesingense</name>
    <dbReference type="NCBI Taxonomy" id="243690"/>
    <lineage>
        <taxon>Bacteria</taxon>
        <taxon>Pseudomonadati</taxon>
        <taxon>Pseudomonadota</taxon>
        <taxon>Alphaproteobacteria</taxon>
        <taxon>Hyphomicrobiales</taxon>
        <taxon>Methylobacteriaceae</taxon>
        <taxon>Methylobacterium</taxon>
    </lineage>
</organism>
<protein>
    <submittedName>
        <fullName evidence="2">Uncharacterized protein</fullName>
    </submittedName>
</protein>
<dbReference type="RefSeq" id="WP_238278293.1">
    <property type="nucleotide sequence ID" value="NZ_BPQL01000034.1"/>
</dbReference>
<comment type="caution">
    <text evidence="2">The sequence shown here is derived from an EMBL/GenBank/DDBJ whole genome shotgun (WGS) entry which is preliminary data.</text>
</comment>
<evidence type="ECO:0000313" key="2">
    <source>
        <dbReference type="EMBL" id="MET3692021.1"/>
    </source>
</evidence>
<dbReference type="Proteomes" id="UP001549145">
    <property type="component" value="Unassembled WGS sequence"/>
</dbReference>
<dbReference type="EMBL" id="JBEPMM010000003">
    <property type="protein sequence ID" value="MET3692021.1"/>
    <property type="molecule type" value="Genomic_DNA"/>
</dbReference>